<dbReference type="Gene3D" id="3.10.490.10">
    <property type="entry name" value="Gamma-glutamyl cyclotransferase-like"/>
    <property type="match status" value="1"/>
</dbReference>
<dbReference type="Pfam" id="PF06094">
    <property type="entry name" value="GGACT"/>
    <property type="match status" value="1"/>
</dbReference>
<feature type="domain" description="Gamma-glutamylcyclotransferase AIG2-like" evidence="3">
    <location>
        <begin position="6"/>
        <end position="105"/>
    </location>
</feature>
<evidence type="ECO:0000313" key="4">
    <source>
        <dbReference type="EMBL" id="OPJ60822.1"/>
    </source>
</evidence>
<sequence length="149" mass="17728">MYKFYLFSYGTLMDVKIQKILFEQEIAMVDALLEDYKLYADTDGYFYVKKYVGNVIHGKILELTKEQMWIADQWEDIPMYLRKKVSIKLKNGENRKAFIYEKNNVQSEIAVNYDSLSNLPIEEVIKEAQKIKEIIRLRIKDKSFVYGDI</sequence>
<gene>
    <name evidence="4" type="ORF">CLCHR_27920</name>
    <name evidence="5" type="ORF">D2A34_20460</name>
</gene>
<keyword evidence="1 5" id="KW-0808">Transferase</keyword>
<evidence type="ECO:0000313" key="5">
    <source>
        <dbReference type="EMBL" id="RII33200.1"/>
    </source>
</evidence>
<dbReference type="GO" id="GO:0016740">
    <property type="term" value="F:transferase activity"/>
    <property type="evidence" value="ECO:0007669"/>
    <property type="project" value="UniProtKB-KW"/>
</dbReference>
<dbReference type="InterPro" id="IPR009288">
    <property type="entry name" value="AIG2-like_dom"/>
</dbReference>
<dbReference type="InterPro" id="IPR013024">
    <property type="entry name" value="GGCT-like"/>
</dbReference>
<dbReference type="EMBL" id="QXDJ01000005">
    <property type="protein sequence ID" value="RII33200.1"/>
    <property type="molecule type" value="Genomic_DNA"/>
</dbReference>
<evidence type="ECO:0000313" key="6">
    <source>
        <dbReference type="Proteomes" id="UP000191056"/>
    </source>
</evidence>
<dbReference type="InterPro" id="IPR036568">
    <property type="entry name" value="GGCT-like_sf"/>
</dbReference>
<dbReference type="InterPro" id="IPR045038">
    <property type="entry name" value="AIG2-like"/>
</dbReference>
<organism evidence="4 6">
    <name type="scientific">Clostridium chromiireducens</name>
    <dbReference type="NCBI Taxonomy" id="225345"/>
    <lineage>
        <taxon>Bacteria</taxon>
        <taxon>Bacillati</taxon>
        <taxon>Bacillota</taxon>
        <taxon>Clostridia</taxon>
        <taxon>Eubacteriales</taxon>
        <taxon>Clostridiaceae</taxon>
        <taxon>Clostridium</taxon>
    </lineage>
</organism>
<dbReference type="SUPFAM" id="SSF110857">
    <property type="entry name" value="Gamma-glutamyl cyclotransferase-like"/>
    <property type="match status" value="1"/>
</dbReference>
<evidence type="ECO:0000256" key="1">
    <source>
        <dbReference type="ARBA" id="ARBA00022679"/>
    </source>
</evidence>
<dbReference type="Proteomes" id="UP000265930">
    <property type="component" value="Unassembled WGS sequence"/>
</dbReference>
<evidence type="ECO:0000313" key="7">
    <source>
        <dbReference type="Proteomes" id="UP000265930"/>
    </source>
</evidence>
<comment type="caution">
    <text evidence="4">The sequence shown here is derived from an EMBL/GenBank/DDBJ whole genome shotgun (WGS) entry which is preliminary data.</text>
</comment>
<dbReference type="EMBL" id="MZGT01000036">
    <property type="protein sequence ID" value="OPJ60822.1"/>
    <property type="molecule type" value="Genomic_DNA"/>
</dbReference>
<dbReference type="RefSeq" id="WP_079440426.1">
    <property type="nucleotide sequence ID" value="NZ_JBLZIA010000024.1"/>
</dbReference>
<dbReference type="AlphaFoldDB" id="A0A1V4ILB1"/>
<dbReference type="PANTHER" id="PTHR31544">
    <property type="entry name" value="AIG2-LIKE PROTEIN D"/>
    <property type="match status" value="1"/>
</dbReference>
<reference evidence="5 7" key="2">
    <citation type="submission" date="2018-08" db="EMBL/GenBank/DDBJ databases">
        <title>Genome of Clostridium chromiireducens C1, DSM12136.</title>
        <authorList>
            <person name="Xing M."/>
            <person name="Wei Y."/>
            <person name="Ang E.L."/>
            <person name="Zhao H."/>
            <person name="Zhang Y."/>
        </authorList>
    </citation>
    <scope>NUCLEOTIDE SEQUENCE [LARGE SCALE GENOMIC DNA]</scope>
    <source>
        <strain evidence="5 7">C1</strain>
    </source>
</reference>
<dbReference type="Proteomes" id="UP000191056">
    <property type="component" value="Unassembled WGS sequence"/>
</dbReference>
<evidence type="ECO:0000256" key="2">
    <source>
        <dbReference type="ARBA" id="ARBA00030602"/>
    </source>
</evidence>
<evidence type="ECO:0000259" key="3">
    <source>
        <dbReference type="Pfam" id="PF06094"/>
    </source>
</evidence>
<reference evidence="4 6" key="1">
    <citation type="submission" date="2017-03" db="EMBL/GenBank/DDBJ databases">
        <title>Genome sequence of Clostridium chromiireducens DSM 23318.</title>
        <authorList>
            <person name="Poehlein A."/>
            <person name="Daniel R."/>
        </authorList>
    </citation>
    <scope>NUCLEOTIDE SEQUENCE [LARGE SCALE GENOMIC DNA]</scope>
    <source>
        <strain evidence="4 6">DSM 23318</strain>
    </source>
</reference>
<keyword evidence="6" id="KW-1185">Reference proteome</keyword>
<dbReference type="PANTHER" id="PTHR31544:SF2">
    <property type="entry name" value="AIG2-LIKE PROTEIN D"/>
    <property type="match status" value="1"/>
</dbReference>
<protein>
    <recommendedName>
        <fullName evidence="2">Putative gamma-glutamylcyclotransferase</fullName>
    </recommendedName>
</protein>
<dbReference type="STRING" id="225345.CLCHR_27920"/>
<proteinExistence type="predicted"/>
<dbReference type="OrthoDB" id="2087462at2"/>
<dbReference type="CDD" id="cd06661">
    <property type="entry name" value="GGCT_like"/>
    <property type="match status" value="1"/>
</dbReference>
<accession>A0A1V4ILB1</accession>
<name>A0A1V4ILB1_9CLOT</name>